<evidence type="ECO:0000313" key="2">
    <source>
        <dbReference type="EMBL" id="KAK7306399.1"/>
    </source>
</evidence>
<name>A0AAN9JZJ4_CANGL</name>
<protein>
    <submittedName>
        <fullName evidence="2">Uncharacterized protein</fullName>
    </submittedName>
</protein>
<keyword evidence="1" id="KW-0812">Transmembrane</keyword>
<comment type="caution">
    <text evidence="2">The sequence shown here is derived from an EMBL/GenBank/DDBJ whole genome shotgun (WGS) entry which is preliminary data.</text>
</comment>
<keyword evidence="3" id="KW-1185">Reference proteome</keyword>
<evidence type="ECO:0000256" key="1">
    <source>
        <dbReference type="SAM" id="Phobius"/>
    </source>
</evidence>
<dbReference type="AlphaFoldDB" id="A0AAN9JZJ4"/>
<evidence type="ECO:0000313" key="3">
    <source>
        <dbReference type="Proteomes" id="UP001367508"/>
    </source>
</evidence>
<dbReference type="Proteomes" id="UP001367508">
    <property type="component" value="Unassembled WGS sequence"/>
</dbReference>
<gene>
    <name evidence="2" type="ORF">VNO77_44338</name>
</gene>
<proteinExistence type="predicted"/>
<keyword evidence="1" id="KW-0472">Membrane</keyword>
<reference evidence="2 3" key="1">
    <citation type="submission" date="2024-01" db="EMBL/GenBank/DDBJ databases">
        <title>The genomes of 5 underutilized Papilionoideae crops provide insights into root nodulation and disease resistanc.</title>
        <authorList>
            <person name="Jiang F."/>
        </authorList>
    </citation>
    <scope>NUCLEOTIDE SEQUENCE [LARGE SCALE GENOMIC DNA]</scope>
    <source>
        <strain evidence="2">LVBAO_FW01</strain>
        <tissue evidence="2">Leaves</tissue>
    </source>
</reference>
<sequence length="227" mass="26309">MIGCHQTWLLYILGPGSRKRFRESSISIKSSSSSLTNNFGEGQLRNNAISLEKDEEKGITKSVSVIFADVLVKFLEQQIKPKYEIYYQIALAIRDKVEDYEKVSCYKDSMWCIPQLWRLLILHIVPQHLMVSSKIMQIHWPNTSIHLKCLHLRLYDYGFSLYLIMLMLLASPLYLIGKSILLLTWEDIATTRGQTKQVGRNFLVKENATIRNFTVASSIEEEVYKIQ</sequence>
<accession>A0AAN9JZJ4</accession>
<organism evidence="2 3">
    <name type="scientific">Canavalia gladiata</name>
    <name type="common">Sword bean</name>
    <name type="synonym">Dolichos gladiatus</name>
    <dbReference type="NCBI Taxonomy" id="3824"/>
    <lineage>
        <taxon>Eukaryota</taxon>
        <taxon>Viridiplantae</taxon>
        <taxon>Streptophyta</taxon>
        <taxon>Embryophyta</taxon>
        <taxon>Tracheophyta</taxon>
        <taxon>Spermatophyta</taxon>
        <taxon>Magnoliopsida</taxon>
        <taxon>eudicotyledons</taxon>
        <taxon>Gunneridae</taxon>
        <taxon>Pentapetalae</taxon>
        <taxon>rosids</taxon>
        <taxon>fabids</taxon>
        <taxon>Fabales</taxon>
        <taxon>Fabaceae</taxon>
        <taxon>Papilionoideae</taxon>
        <taxon>50 kb inversion clade</taxon>
        <taxon>NPAAA clade</taxon>
        <taxon>indigoferoid/millettioid clade</taxon>
        <taxon>Phaseoleae</taxon>
        <taxon>Canavalia</taxon>
    </lineage>
</organism>
<keyword evidence="1" id="KW-1133">Transmembrane helix</keyword>
<feature type="transmembrane region" description="Helical" evidence="1">
    <location>
        <begin position="157"/>
        <end position="176"/>
    </location>
</feature>
<dbReference type="EMBL" id="JAYMYQ010000011">
    <property type="protein sequence ID" value="KAK7306399.1"/>
    <property type="molecule type" value="Genomic_DNA"/>
</dbReference>